<dbReference type="InterPro" id="IPR006119">
    <property type="entry name" value="Resolv_N"/>
</dbReference>
<dbReference type="SMART" id="SM00857">
    <property type="entry name" value="Resolvase"/>
    <property type="match status" value="1"/>
</dbReference>
<reference evidence="2 3" key="1">
    <citation type="submission" date="2022-03" db="EMBL/GenBank/DDBJ databases">
        <title>Novel taxa within the pig intestine.</title>
        <authorList>
            <person name="Wylensek D."/>
            <person name="Bishof K."/>
            <person name="Afrizal A."/>
            <person name="Clavel T."/>
        </authorList>
    </citation>
    <scope>NUCLEOTIDE SEQUENCE [LARGE SCALE GENOMIC DNA]</scope>
    <source>
        <strain evidence="2 3">CLA-KB-P66</strain>
    </source>
</reference>
<organism evidence="2 3">
    <name type="scientific">Intestinicryptomonas porci</name>
    <dbReference type="NCBI Taxonomy" id="2926320"/>
    <lineage>
        <taxon>Bacteria</taxon>
        <taxon>Pseudomonadati</taxon>
        <taxon>Verrucomicrobiota</taxon>
        <taxon>Opitutia</taxon>
        <taxon>Opitutales</taxon>
        <taxon>Intestinicryptomonaceae</taxon>
        <taxon>Intestinicryptomonas</taxon>
    </lineage>
</organism>
<comment type="caution">
    <text evidence="2">The sequence shown here is derived from an EMBL/GenBank/DDBJ whole genome shotgun (WGS) entry which is preliminary data.</text>
</comment>
<gene>
    <name evidence="2" type="ORF">MOX91_06495</name>
</gene>
<evidence type="ECO:0000313" key="2">
    <source>
        <dbReference type="EMBL" id="MDX8415821.1"/>
    </source>
</evidence>
<dbReference type="CDD" id="cd03768">
    <property type="entry name" value="SR_ResInv"/>
    <property type="match status" value="1"/>
</dbReference>
<dbReference type="PANTHER" id="PTHR30461:SF19">
    <property type="entry name" value="SITE-SPECIFIC RECOMBINASE RESOLVASE FAMILY"/>
    <property type="match status" value="1"/>
</dbReference>
<evidence type="ECO:0000259" key="1">
    <source>
        <dbReference type="PROSITE" id="PS51736"/>
    </source>
</evidence>
<dbReference type="Gene3D" id="3.40.50.1390">
    <property type="entry name" value="Resolvase, N-terminal catalytic domain"/>
    <property type="match status" value="1"/>
</dbReference>
<dbReference type="Proteomes" id="UP001275932">
    <property type="component" value="Unassembled WGS sequence"/>
</dbReference>
<dbReference type="PANTHER" id="PTHR30461">
    <property type="entry name" value="DNA-INVERTASE FROM LAMBDOID PROPHAGE"/>
    <property type="match status" value="1"/>
</dbReference>
<keyword evidence="3" id="KW-1185">Reference proteome</keyword>
<feature type="domain" description="Resolvase/invertase-type recombinase catalytic" evidence="1">
    <location>
        <begin position="1"/>
        <end position="142"/>
    </location>
</feature>
<accession>A0ABU4WH08</accession>
<dbReference type="InterPro" id="IPR036162">
    <property type="entry name" value="Resolvase-like_N_sf"/>
</dbReference>
<dbReference type="PROSITE" id="PS51736">
    <property type="entry name" value="RECOMBINASES_3"/>
    <property type="match status" value="1"/>
</dbReference>
<dbReference type="RefSeq" id="WP_370397274.1">
    <property type="nucleotide sequence ID" value="NZ_JALBUT010000007.1"/>
</dbReference>
<proteinExistence type="predicted"/>
<dbReference type="SUPFAM" id="SSF53041">
    <property type="entry name" value="Resolvase-like"/>
    <property type="match status" value="1"/>
</dbReference>
<evidence type="ECO:0000313" key="3">
    <source>
        <dbReference type="Proteomes" id="UP001275932"/>
    </source>
</evidence>
<dbReference type="EMBL" id="JALBUT010000007">
    <property type="protein sequence ID" value="MDX8415821.1"/>
    <property type="molecule type" value="Genomic_DNA"/>
</dbReference>
<name>A0ABU4WH08_9BACT</name>
<sequence>MNYAYLRISTEKQTLENQRFEIETYCIANDIKIDIWVQETISGTKELKYRKLNMLLRKMEANDMLIVSEISRLGRSIIDIMNILSLCIERKITIFSKKEGYKFGNDINSKVLAFAFGLSAEIERNLISARTIEALARKKTQGAKQGRPFGKSPKTEKLILRKEQIKNLLKSGEKLKDISQSLQV</sequence>
<dbReference type="InterPro" id="IPR050639">
    <property type="entry name" value="SSR_resolvase"/>
</dbReference>
<protein>
    <submittedName>
        <fullName evidence="2">Recombinase family protein</fullName>
    </submittedName>
</protein>
<dbReference type="Pfam" id="PF00239">
    <property type="entry name" value="Resolvase"/>
    <property type="match status" value="1"/>
</dbReference>